<accession>A0A484ZTE8</accession>
<dbReference type="SUPFAM" id="SSF53756">
    <property type="entry name" value="UDP-Glycosyltransferase/glycogen phosphorylase"/>
    <property type="match status" value="1"/>
</dbReference>
<dbReference type="Pfam" id="PF00534">
    <property type="entry name" value="Glycos_transf_1"/>
    <property type="match status" value="1"/>
</dbReference>
<feature type="domain" description="Glycosyl transferase family 1" evidence="1">
    <location>
        <begin position="2"/>
        <end position="60"/>
    </location>
</feature>
<gene>
    <name evidence="2" type="ORF">NCTC12282_05232</name>
</gene>
<dbReference type="EMBL" id="CAADJA010000002">
    <property type="protein sequence ID" value="VFS51585.1"/>
    <property type="molecule type" value="Genomic_DNA"/>
</dbReference>
<dbReference type="Gene3D" id="3.40.50.2000">
    <property type="entry name" value="Glycogen Phosphorylase B"/>
    <property type="match status" value="2"/>
</dbReference>
<organism evidence="2 3">
    <name type="scientific">Budvicia aquatica</name>
    <dbReference type="NCBI Taxonomy" id="82979"/>
    <lineage>
        <taxon>Bacteria</taxon>
        <taxon>Pseudomonadati</taxon>
        <taxon>Pseudomonadota</taxon>
        <taxon>Gammaproteobacteria</taxon>
        <taxon>Enterobacterales</taxon>
        <taxon>Budviciaceae</taxon>
        <taxon>Budvicia</taxon>
    </lineage>
</organism>
<dbReference type="AlphaFoldDB" id="A0A484ZTE8"/>
<evidence type="ECO:0000259" key="1">
    <source>
        <dbReference type="Pfam" id="PF00534"/>
    </source>
</evidence>
<dbReference type="InterPro" id="IPR001296">
    <property type="entry name" value="Glyco_trans_1"/>
</dbReference>
<sequence>MMSAGLPVIVSNFGGLSENIESGQDGWIIPVGDEVALAKLLTDIHMMDPLALTKMKQHARAKAQLEFGVENMILETQRVYDAVMSNEAINSNQ</sequence>
<name>A0A484ZTE8_9GAMM</name>
<keyword evidence="2" id="KW-0808">Transferase</keyword>
<reference evidence="2 3" key="1">
    <citation type="submission" date="2019-03" db="EMBL/GenBank/DDBJ databases">
        <authorList>
            <consortium name="Pathogen Informatics"/>
        </authorList>
    </citation>
    <scope>NUCLEOTIDE SEQUENCE [LARGE SCALE GENOMIC DNA]</scope>
    <source>
        <strain evidence="2 3">NCTC12282</strain>
    </source>
</reference>
<dbReference type="Proteomes" id="UP000373449">
    <property type="component" value="Unassembled WGS sequence"/>
</dbReference>
<dbReference type="GO" id="GO:0016757">
    <property type="term" value="F:glycosyltransferase activity"/>
    <property type="evidence" value="ECO:0007669"/>
    <property type="project" value="InterPro"/>
</dbReference>
<proteinExistence type="predicted"/>
<evidence type="ECO:0000313" key="3">
    <source>
        <dbReference type="Proteomes" id="UP000373449"/>
    </source>
</evidence>
<evidence type="ECO:0000313" key="2">
    <source>
        <dbReference type="EMBL" id="VFS51585.1"/>
    </source>
</evidence>
<protein>
    <submittedName>
        <fullName evidence="2">Colanic acid biosynthesis glycosyltransferase WcaL</fullName>
    </submittedName>
</protein>